<comment type="subcellular location">
    <subcellularLocation>
        <location evidence="1">Membrane</location>
        <topology evidence="1">Multi-pass membrane protein</topology>
    </subcellularLocation>
</comment>
<dbReference type="GO" id="GO:0071422">
    <property type="term" value="P:succinate transmembrane transport"/>
    <property type="evidence" value="ECO:0007669"/>
    <property type="project" value="TreeGrafter"/>
</dbReference>
<feature type="transmembrane region" description="Helical" evidence="6">
    <location>
        <begin position="63"/>
        <end position="85"/>
    </location>
</feature>
<dbReference type="InterPro" id="IPR000791">
    <property type="entry name" value="Gpr1/Fun34/SatP-like"/>
</dbReference>
<evidence type="ECO:0000313" key="8">
    <source>
        <dbReference type="Proteomes" id="UP000886602"/>
    </source>
</evidence>
<dbReference type="GO" id="GO:0015360">
    <property type="term" value="F:acetate:proton symporter activity"/>
    <property type="evidence" value="ECO:0007669"/>
    <property type="project" value="TreeGrafter"/>
</dbReference>
<gene>
    <name evidence="7" type="ORF">IPJ48_07860</name>
</gene>
<evidence type="ECO:0000313" key="7">
    <source>
        <dbReference type="EMBL" id="MBK7423002.1"/>
    </source>
</evidence>
<evidence type="ECO:0000256" key="5">
    <source>
        <dbReference type="ARBA" id="ARBA00023136"/>
    </source>
</evidence>
<dbReference type="Proteomes" id="UP000886602">
    <property type="component" value="Unassembled WGS sequence"/>
</dbReference>
<evidence type="ECO:0000256" key="3">
    <source>
        <dbReference type="ARBA" id="ARBA00022692"/>
    </source>
</evidence>
<feature type="transmembrane region" description="Helical" evidence="6">
    <location>
        <begin position="149"/>
        <end position="170"/>
    </location>
</feature>
<dbReference type="PANTHER" id="PTHR30178">
    <property type="entry name" value="INNER MEMBRANE PROTEIN YAAH"/>
    <property type="match status" value="1"/>
</dbReference>
<proteinExistence type="inferred from homology"/>
<dbReference type="InterPro" id="IPR047623">
    <property type="entry name" value="SatP"/>
</dbReference>
<keyword evidence="5 6" id="KW-0472">Membrane</keyword>
<sequence length="186" mass="20265">MAEQKLGNPAVVGLAGFGLTTMILQFHNVGWMGIGPVIWLGLIFGGLAQMIAGLQEMKTGNNFGYCAFTAYGCFWISLALLLIGNQFNIYVSSKTDIGWFLVAWTAFTAILWIGSMRISGALGLTFTLLLIGFVLLDLAHFGFPELTVVAGYELMVTAAMAWYIMAHIIFADLFGRDVLPVGKPWL</sequence>
<feature type="transmembrane region" description="Helical" evidence="6">
    <location>
        <begin position="30"/>
        <end position="51"/>
    </location>
</feature>
<feature type="transmembrane region" description="Helical" evidence="6">
    <location>
        <begin position="97"/>
        <end position="114"/>
    </location>
</feature>
<keyword evidence="4 6" id="KW-1133">Transmembrane helix</keyword>
<protein>
    <submittedName>
        <fullName evidence="7">Acetate uptake transporter</fullName>
    </submittedName>
</protein>
<dbReference type="Pfam" id="PF01184">
    <property type="entry name" value="Gpr1_Fun34_YaaH"/>
    <property type="match status" value="1"/>
</dbReference>
<comment type="similarity">
    <text evidence="2">Belongs to the acetate uptake transporter (AceTr) (TC 2.A.96) family.</text>
</comment>
<keyword evidence="3 6" id="KW-0812">Transmembrane</keyword>
<name>A0A9D7I8D1_9RHOO</name>
<feature type="transmembrane region" description="Helical" evidence="6">
    <location>
        <begin position="7"/>
        <end position="24"/>
    </location>
</feature>
<dbReference type="GO" id="GO:0005886">
    <property type="term" value="C:plasma membrane"/>
    <property type="evidence" value="ECO:0007669"/>
    <property type="project" value="TreeGrafter"/>
</dbReference>
<feature type="transmembrane region" description="Helical" evidence="6">
    <location>
        <begin position="121"/>
        <end position="143"/>
    </location>
</feature>
<reference evidence="7" key="1">
    <citation type="submission" date="2020-10" db="EMBL/GenBank/DDBJ databases">
        <title>Connecting structure to function with the recovery of over 1000 high-quality activated sludge metagenome-assembled genomes encoding full-length rRNA genes using long-read sequencing.</title>
        <authorList>
            <person name="Singleton C.M."/>
            <person name="Petriglieri F."/>
            <person name="Kristensen J.M."/>
            <person name="Kirkegaard R.H."/>
            <person name="Michaelsen T.Y."/>
            <person name="Andersen M.H."/>
            <person name="Karst S.M."/>
            <person name="Dueholm M.S."/>
            <person name="Nielsen P.H."/>
            <person name="Albertsen M."/>
        </authorList>
    </citation>
    <scope>NUCLEOTIDE SEQUENCE</scope>
    <source>
        <strain evidence="7">EsbW_18-Q3-R4-48_MAXAC.044</strain>
    </source>
</reference>
<dbReference type="NCBIfam" id="NF038013">
    <property type="entry name" value="AceTr_1"/>
    <property type="match status" value="1"/>
</dbReference>
<evidence type="ECO:0000256" key="2">
    <source>
        <dbReference type="ARBA" id="ARBA00005587"/>
    </source>
</evidence>
<evidence type="ECO:0000256" key="1">
    <source>
        <dbReference type="ARBA" id="ARBA00004141"/>
    </source>
</evidence>
<dbReference type="PANTHER" id="PTHR30178:SF3">
    <property type="entry name" value="SUCCINATE-ACETATE_PROTON SYMPORTER SATP"/>
    <property type="match status" value="1"/>
</dbReference>
<organism evidence="7 8">
    <name type="scientific">Candidatus Propionivibrio dominans</name>
    <dbReference type="NCBI Taxonomy" id="2954373"/>
    <lineage>
        <taxon>Bacteria</taxon>
        <taxon>Pseudomonadati</taxon>
        <taxon>Pseudomonadota</taxon>
        <taxon>Betaproteobacteria</taxon>
        <taxon>Rhodocyclales</taxon>
        <taxon>Rhodocyclaceae</taxon>
        <taxon>Propionivibrio</taxon>
    </lineage>
</organism>
<dbReference type="AlphaFoldDB" id="A0A9D7I8D1"/>
<evidence type="ECO:0000256" key="6">
    <source>
        <dbReference type="SAM" id="Phobius"/>
    </source>
</evidence>
<accession>A0A9D7I8D1</accession>
<evidence type="ECO:0000256" key="4">
    <source>
        <dbReference type="ARBA" id="ARBA00022989"/>
    </source>
</evidence>
<dbReference type="EMBL" id="JADJNC010000011">
    <property type="protein sequence ID" value="MBK7423002.1"/>
    <property type="molecule type" value="Genomic_DNA"/>
</dbReference>
<comment type="caution">
    <text evidence="7">The sequence shown here is derived from an EMBL/GenBank/DDBJ whole genome shotgun (WGS) entry which is preliminary data.</text>
</comment>